<accession>A0A9P9BI35</accession>
<comment type="caution">
    <text evidence="2">The sequence shown here is derived from an EMBL/GenBank/DDBJ whole genome shotgun (WGS) entry which is preliminary data.</text>
</comment>
<gene>
    <name evidence="2" type="ORF">B0I36DRAFT_279255</name>
</gene>
<dbReference type="AlphaFoldDB" id="A0A9P9BI35"/>
<protein>
    <submittedName>
        <fullName evidence="2">Uncharacterized protein</fullName>
    </submittedName>
</protein>
<keyword evidence="3" id="KW-1185">Reference proteome</keyword>
<reference evidence="2" key="1">
    <citation type="journal article" date="2021" name="Nat. Commun.">
        <title>Genetic determinants of endophytism in the Arabidopsis root mycobiome.</title>
        <authorList>
            <person name="Mesny F."/>
            <person name="Miyauchi S."/>
            <person name="Thiergart T."/>
            <person name="Pickel B."/>
            <person name="Atanasova L."/>
            <person name="Karlsson M."/>
            <person name="Huettel B."/>
            <person name="Barry K.W."/>
            <person name="Haridas S."/>
            <person name="Chen C."/>
            <person name="Bauer D."/>
            <person name="Andreopoulos W."/>
            <person name="Pangilinan J."/>
            <person name="LaButti K."/>
            <person name="Riley R."/>
            <person name="Lipzen A."/>
            <person name="Clum A."/>
            <person name="Drula E."/>
            <person name="Henrissat B."/>
            <person name="Kohler A."/>
            <person name="Grigoriev I.V."/>
            <person name="Martin F.M."/>
            <person name="Hacquard S."/>
        </authorList>
    </citation>
    <scope>NUCLEOTIDE SEQUENCE</scope>
    <source>
        <strain evidence="2">MPI-CAGE-CH-0230</strain>
    </source>
</reference>
<dbReference type="OrthoDB" id="5220781at2759"/>
<dbReference type="Proteomes" id="UP000756346">
    <property type="component" value="Unassembled WGS sequence"/>
</dbReference>
<keyword evidence="1" id="KW-1133">Transmembrane helix</keyword>
<proteinExistence type="predicted"/>
<name>A0A9P9BI35_9PEZI</name>
<evidence type="ECO:0000313" key="2">
    <source>
        <dbReference type="EMBL" id="KAH7010577.1"/>
    </source>
</evidence>
<dbReference type="EMBL" id="JAGTJQ010000017">
    <property type="protein sequence ID" value="KAH7010577.1"/>
    <property type="molecule type" value="Genomic_DNA"/>
</dbReference>
<organism evidence="2 3">
    <name type="scientific">Microdochium trichocladiopsis</name>
    <dbReference type="NCBI Taxonomy" id="1682393"/>
    <lineage>
        <taxon>Eukaryota</taxon>
        <taxon>Fungi</taxon>
        <taxon>Dikarya</taxon>
        <taxon>Ascomycota</taxon>
        <taxon>Pezizomycotina</taxon>
        <taxon>Sordariomycetes</taxon>
        <taxon>Xylariomycetidae</taxon>
        <taxon>Xylariales</taxon>
        <taxon>Microdochiaceae</taxon>
        <taxon>Microdochium</taxon>
    </lineage>
</organism>
<evidence type="ECO:0000313" key="3">
    <source>
        <dbReference type="Proteomes" id="UP000756346"/>
    </source>
</evidence>
<sequence>MSSLFQDVLHGCKEIRTISSTTSNFIILLRRQIIFSGRESIMFFVLPNSIRSRLRPLGSIRATLSIPMDAGPFRSWFSSESKTPISEAETAIVRKPSTADVVDENGVEEAVPLPEQKATLTSEISIIVNLPAQPSGTDWKCARQGMRLLATAVEESMAASPSYSASFERRSYIDGVSYLMKALPADLDETEATILRRSLPPSLVDQIVPVEMTRPYTLQPAGGRSFLHRGTQMVVSTVIVWLCFVWPYILSLVRMMVHYERKYKFGENIVGQGIQLASTVGRKGMKLSGAVYNMSDGKVRQVLADALARTLHSIAGGAWEGVEQGWSTVWKKGD</sequence>
<feature type="transmembrane region" description="Helical" evidence="1">
    <location>
        <begin position="233"/>
        <end position="253"/>
    </location>
</feature>
<keyword evidence="1" id="KW-0812">Transmembrane</keyword>
<dbReference type="GeneID" id="70180999"/>
<evidence type="ECO:0000256" key="1">
    <source>
        <dbReference type="SAM" id="Phobius"/>
    </source>
</evidence>
<keyword evidence="1" id="KW-0472">Membrane</keyword>
<dbReference type="RefSeq" id="XP_046004108.1">
    <property type="nucleotide sequence ID" value="XM_046151453.1"/>
</dbReference>